<comment type="caution">
    <text evidence="1">The sequence shown here is derived from an EMBL/GenBank/DDBJ whole genome shotgun (WGS) entry which is preliminary data.</text>
</comment>
<protein>
    <submittedName>
        <fullName evidence="1">Uncharacterized protein</fullName>
    </submittedName>
</protein>
<accession>A0AAD6MND5</accession>
<dbReference type="PANTHER" id="PTHR26312">
    <property type="entry name" value="TETRATRICOPEPTIDE REPEAT PROTEIN 5"/>
    <property type="match status" value="1"/>
</dbReference>
<evidence type="ECO:0000313" key="1">
    <source>
        <dbReference type="EMBL" id="KAJ6988728.1"/>
    </source>
</evidence>
<dbReference type="AlphaFoldDB" id="A0AAD6MND5"/>
<organism evidence="1 2">
    <name type="scientific">Populus alba x Populus x berolinensis</name>
    <dbReference type="NCBI Taxonomy" id="444605"/>
    <lineage>
        <taxon>Eukaryota</taxon>
        <taxon>Viridiplantae</taxon>
        <taxon>Streptophyta</taxon>
        <taxon>Embryophyta</taxon>
        <taxon>Tracheophyta</taxon>
        <taxon>Spermatophyta</taxon>
        <taxon>Magnoliopsida</taxon>
        <taxon>eudicotyledons</taxon>
        <taxon>Gunneridae</taxon>
        <taxon>Pentapetalae</taxon>
        <taxon>rosids</taxon>
        <taxon>fabids</taxon>
        <taxon>Malpighiales</taxon>
        <taxon>Salicaceae</taxon>
        <taxon>Saliceae</taxon>
        <taxon>Populus</taxon>
    </lineage>
</organism>
<dbReference type="EMBL" id="JAQIZT010000008">
    <property type="protein sequence ID" value="KAJ6988728.1"/>
    <property type="molecule type" value="Genomic_DNA"/>
</dbReference>
<proteinExistence type="predicted"/>
<gene>
    <name evidence="1" type="ORF">NC653_021604</name>
</gene>
<evidence type="ECO:0000313" key="2">
    <source>
        <dbReference type="Proteomes" id="UP001164929"/>
    </source>
</evidence>
<dbReference type="Gene3D" id="1.25.40.10">
    <property type="entry name" value="Tetratricopeptide repeat domain"/>
    <property type="match status" value="1"/>
</dbReference>
<dbReference type="PANTHER" id="PTHR26312:SF217">
    <property type="entry name" value="N-ACETYLGLUCOSAMINE TRANSFERASE, OGT PROTEIN, PUTATIVE-RELATED"/>
    <property type="match status" value="1"/>
</dbReference>
<dbReference type="Proteomes" id="UP001164929">
    <property type="component" value="Chromosome 8"/>
</dbReference>
<keyword evidence="2" id="KW-1185">Reference proteome</keyword>
<reference evidence="1" key="1">
    <citation type="journal article" date="2023" name="Mol. Ecol. Resour.">
        <title>Chromosome-level genome assembly of a triploid poplar Populus alba 'Berolinensis'.</title>
        <authorList>
            <person name="Chen S."/>
            <person name="Yu Y."/>
            <person name="Wang X."/>
            <person name="Wang S."/>
            <person name="Zhang T."/>
            <person name="Zhou Y."/>
            <person name="He R."/>
            <person name="Meng N."/>
            <person name="Wang Y."/>
            <person name="Liu W."/>
            <person name="Liu Z."/>
            <person name="Liu J."/>
            <person name="Guo Q."/>
            <person name="Huang H."/>
            <person name="Sederoff R.R."/>
            <person name="Wang G."/>
            <person name="Qu G."/>
            <person name="Chen S."/>
        </authorList>
    </citation>
    <scope>NUCLEOTIDE SEQUENCE</scope>
    <source>
        <strain evidence="1">SC-2020</strain>
    </source>
</reference>
<dbReference type="SUPFAM" id="SSF48452">
    <property type="entry name" value="TPR-like"/>
    <property type="match status" value="1"/>
</dbReference>
<name>A0AAD6MND5_9ROSI</name>
<dbReference type="InterPro" id="IPR011990">
    <property type="entry name" value="TPR-like_helical_dom_sf"/>
</dbReference>
<sequence length="130" mass="14798">MWTPRLESVSCHSSSFILAITFVFNQQSKRDLKGAEEYFSRAILADPGDGEILSQYAKLVWELYRDHDKALCYFKQSIQATPADSYVLAAYASFLWETEENEEESMSQFEMPNHNEGAVAAANAQVHHKN</sequence>